<evidence type="ECO:0000256" key="5">
    <source>
        <dbReference type="ARBA" id="ARBA00022989"/>
    </source>
</evidence>
<protein>
    <submittedName>
        <fullName evidence="13">Aminotransferase</fullName>
    </submittedName>
</protein>
<dbReference type="CDD" id="cd03505">
    <property type="entry name" value="Delta9-FADS-like"/>
    <property type="match status" value="1"/>
</dbReference>
<reference evidence="13" key="1">
    <citation type="journal article" date="2014" name="Int. J. Syst. Evol. Microbiol.">
        <title>Complete genome sequence of Corynebacterium casei LMG S-19264T (=DSM 44701T), isolated from a smear-ripened cheese.</title>
        <authorList>
            <consortium name="US DOE Joint Genome Institute (JGI-PGF)"/>
            <person name="Walter F."/>
            <person name="Albersmeier A."/>
            <person name="Kalinowski J."/>
            <person name="Ruckert C."/>
        </authorList>
    </citation>
    <scope>NUCLEOTIDE SEQUENCE</scope>
    <source>
        <strain evidence="13">KCTC 23732</strain>
    </source>
</reference>
<keyword evidence="6" id="KW-0560">Oxidoreductase</keyword>
<dbReference type="Proteomes" id="UP000608345">
    <property type="component" value="Unassembled WGS sequence"/>
</dbReference>
<evidence type="ECO:0000256" key="6">
    <source>
        <dbReference type="ARBA" id="ARBA00023002"/>
    </source>
</evidence>
<evidence type="ECO:0000256" key="3">
    <source>
        <dbReference type="ARBA" id="ARBA00022692"/>
    </source>
</evidence>
<dbReference type="Pfam" id="PF00487">
    <property type="entry name" value="FA_desaturase"/>
    <property type="match status" value="1"/>
</dbReference>
<evidence type="ECO:0000259" key="11">
    <source>
        <dbReference type="Pfam" id="PF00487"/>
    </source>
</evidence>
<evidence type="ECO:0000313" key="13">
    <source>
        <dbReference type="EMBL" id="GGW91323.1"/>
    </source>
</evidence>
<keyword evidence="13" id="KW-0808">Transferase</keyword>
<dbReference type="AlphaFoldDB" id="A0A918JPH4"/>
<dbReference type="InterPro" id="IPR015876">
    <property type="entry name" value="Acyl-CoA_DS"/>
</dbReference>
<evidence type="ECO:0000256" key="10">
    <source>
        <dbReference type="SAM" id="Phobius"/>
    </source>
</evidence>
<evidence type="ECO:0000256" key="9">
    <source>
        <dbReference type="ARBA" id="ARBA00023136"/>
    </source>
</evidence>
<keyword evidence="7" id="KW-0408">Iron</keyword>
<dbReference type="GO" id="GO:0008483">
    <property type="term" value="F:transaminase activity"/>
    <property type="evidence" value="ECO:0007669"/>
    <property type="project" value="UniProtKB-KW"/>
</dbReference>
<comment type="similarity">
    <text evidence="2">Belongs to the fatty acid desaturase type 2 family.</text>
</comment>
<evidence type="ECO:0000256" key="2">
    <source>
        <dbReference type="ARBA" id="ARBA00008749"/>
    </source>
</evidence>
<keyword evidence="14" id="KW-1185">Reference proteome</keyword>
<organism evidence="13 14">
    <name type="scientific">Advenella faeciporci</name>
    <dbReference type="NCBI Taxonomy" id="797535"/>
    <lineage>
        <taxon>Bacteria</taxon>
        <taxon>Pseudomonadati</taxon>
        <taxon>Pseudomonadota</taxon>
        <taxon>Betaproteobacteria</taxon>
        <taxon>Burkholderiales</taxon>
        <taxon>Alcaligenaceae</taxon>
    </lineage>
</organism>
<dbReference type="Pfam" id="PF01610">
    <property type="entry name" value="DDE_Tnp_ISL3"/>
    <property type="match status" value="1"/>
</dbReference>
<keyword evidence="3 10" id="KW-0812">Transmembrane</keyword>
<proteinExistence type="inferred from homology"/>
<dbReference type="InterPro" id="IPR005804">
    <property type="entry name" value="FA_desaturase_dom"/>
</dbReference>
<reference evidence="13" key="2">
    <citation type="submission" date="2020-09" db="EMBL/GenBank/DDBJ databases">
        <authorList>
            <person name="Sun Q."/>
            <person name="Kim S."/>
        </authorList>
    </citation>
    <scope>NUCLEOTIDE SEQUENCE</scope>
    <source>
        <strain evidence="13">KCTC 23732</strain>
    </source>
</reference>
<evidence type="ECO:0000256" key="4">
    <source>
        <dbReference type="ARBA" id="ARBA00022832"/>
    </source>
</evidence>
<keyword evidence="13" id="KW-0032">Aminotransferase</keyword>
<evidence type="ECO:0000256" key="7">
    <source>
        <dbReference type="ARBA" id="ARBA00023004"/>
    </source>
</evidence>
<sequence>MDSILNFLAGGLLQLSWWQLVLVTLVLTHITIVGVTIFLHRSQTHRGLDLHPIAAHFFRMWLWLTTGMVTKEWVAIHRKHHAKCEKEGDPHSPIVYGIEKVLWKGAELYREESANEETLKRYGHGTPDDWLERNLYTRHSGLGIILTLIVDVLLFGAAGLTVWAVQMAWIPFWAAGVVNGLGHYIGYRNFSSPDSSTNLFPIGIIIGGEELHNNHHAYGTSAKFSSKWYEFDIGWLYIKLMGYVGLAKVRKVAPKLKLEHNSAQVTEKTLQGVITHRYEIMTRYADLLKQAAQAEIERLKGVKDNLSIQQAALLKSVADRITQAEQSLKPTEKQELEHALSQNKVLATLVNMRDDLTRVWASSTASSEQLLQDLQAWCQQAQQSGIHSLEQFALRLRRYAA</sequence>
<gene>
    <name evidence="13" type="ORF">GCM10011450_21910</name>
</gene>
<keyword evidence="5 10" id="KW-1133">Transmembrane helix</keyword>
<comment type="subcellular location">
    <subcellularLocation>
        <location evidence="1">Membrane</location>
        <topology evidence="1">Multi-pass membrane protein</topology>
    </subcellularLocation>
</comment>
<evidence type="ECO:0000256" key="1">
    <source>
        <dbReference type="ARBA" id="ARBA00004141"/>
    </source>
</evidence>
<dbReference type="GO" id="GO:0006631">
    <property type="term" value="P:fatty acid metabolic process"/>
    <property type="evidence" value="ECO:0007669"/>
    <property type="project" value="UniProtKB-KW"/>
</dbReference>
<evidence type="ECO:0000313" key="14">
    <source>
        <dbReference type="Proteomes" id="UP000608345"/>
    </source>
</evidence>
<keyword evidence="4" id="KW-0276">Fatty acid metabolism</keyword>
<keyword evidence="9 10" id="KW-0472">Membrane</keyword>
<dbReference type="InterPro" id="IPR002560">
    <property type="entry name" value="Transposase_DDE"/>
</dbReference>
<feature type="domain" description="Transposase IS204/IS1001/IS1096/IS1165 DDE" evidence="12">
    <location>
        <begin position="277"/>
        <end position="399"/>
    </location>
</feature>
<feature type="transmembrane region" description="Helical" evidence="10">
    <location>
        <begin position="142"/>
        <end position="164"/>
    </location>
</feature>
<dbReference type="PANTHER" id="PTHR11351">
    <property type="entry name" value="ACYL-COA DESATURASE"/>
    <property type="match status" value="1"/>
</dbReference>
<dbReference type="RefSeq" id="WP_189385533.1">
    <property type="nucleotide sequence ID" value="NZ_BAABFY010000005.1"/>
</dbReference>
<comment type="caution">
    <text evidence="13">The sequence shown here is derived from an EMBL/GenBank/DDBJ whole genome shotgun (WGS) entry which is preliminary data.</text>
</comment>
<name>A0A918JPH4_9BURK</name>
<feature type="transmembrane region" description="Helical" evidence="10">
    <location>
        <begin position="17"/>
        <end position="39"/>
    </location>
</feature>
<dbReference type="EMBL" id="BMYS01000016">
    <property type="protein sequence ID" value="GGW91323.1"/>
    <property type="molecule type" value="Genomic_DNA"/>
</dbReference>
<accession>A0A918JPH4</accession>
<keyword evidence="8" id="KW-0443">Lipid metabolism</keyword>
<dbReference type="GO" id="GO:0016020">
    <property type="term" value="C:membrane"/>
    <property type="evidence" value="ECO:0007669"/>
    <property type="project" value="UniProtKB-SubCell"/>
</dbReference>
<dbReference type="PANTHER" id="PTHR11351:SF33">
    <property type="entry name" value="DELTA-9 FATTY ACID DESATURASE, DESA"/>
    <property type="match status" value="1"/>
</dbReference>
<evidence type="ECO:0000259" key="12">
    <source>
        <dbReference type="Pfam" id="PF01610"/>
    </source>
</evidence>
<feature type="domain" description="Fatty acid desaturase" evidence="11">
    <location>
        <begin position="17"/>
        <end position="219"/>
    </location>
</feature>
<dbReference type="GO" id="GO:0016717">
    <property type="term" value="F:oxidoreductase activity, acting on paired donors, with oxidation of a pair of donors resulting in the reduction of molecular oxygen to two molecules of water"/>
    <property type="evidence" value="ECO:0007669"/>
    <property type="project" value="InterPro"/>
</dbReference>
<evidence type="ECO:0000256" key="8">
    <source>
        <dbReference type="ARBA" id="ARBA00023098"/>
    </source>
</evidence>